<keyword evidence="2" id="KW-0812">Transmembrane</keyword>
<feature type="transmembrane region" description="Helical" evidence="2">
    <location>
        <begin position="178"/>
        <end position="197"/>
    </location>
</feature>
<dbReference type="Proteomes" id="UP000292702">
    <property type="component" value="Unassembled WGS sequence"/>
</dbReference>
<evidence type="ECO:0000313" key="4">
    <source>
        <dbReference type="Proteomes" id="UP000292702"/>
    </source>
</evidence>
<dbReference type="AlphaFoldDB" id="A0A4R0RIN8"/>
<feature type="transmembrane region" description="Helical" evidence="2">
    <location>
        <begin position="139"/>
        <end position="157"/>
    </location>
</feature>
<feature type="compositionally biased region" description="Gly residues" evidence="1">
    <location>
        <begin position="289"/>
        <end position="309"/>
    </location>
</feature>
<keyword evidence="2" id="KW-0472">Membrane</keyword>
<feature type="transmembrane region" description="Helical" evidence="2">
    <location>
        <begin position="80"/>
        <end position="103"/>
    </location>
</feature>
<protein>
    <submittedName>
        <fullName evidence="3">Uncharacterized protein</fullName>
    </submittedName>
</protein>
<name>A0A4R0RIN8_9APHY</name>
<comment type="caution">
    <text evidence="3">The sequence shown here is derived from an EMBL/GenBank/DDBJ whole genome shotgun (WGS) entry which is preliminary data.</text>
</comment>
<accession>A0A4R0RIN8</accession>
<evidence type="ECO:0000256" key="1">
    <source>
        <dbReference type="SAM" id="MobiDB-lite"/>
    </source>
</evidence>
<gene>
    <name evidence="3" type="ORF">EIP91_002312</name>
</gene>
<organism evidence="3 4">
    <name type="scientific">Steccherinum ochraceum</name>
    <dbReference type="NCBI Taxonomy" id="92696"/>
    <lineage>
        <taxon>Eukaryota</taxon>
        <taxon>Fungi</taxon>
        <taxon>Dikarya</taxon>
        <taxon>Basidiomycota</taxon>
        <taxon>Agaricomycotina</taxon>
        <taxon>Agaricomycetes</taxon>
        <taxon>Polyporales</taxon>
        <taxon>Steccherinaceae</taxon>
        <taxon>Steccherinum</taxon>
    </lineage>
</organism>
<keyword evidence="4" id="KW-1185">Reference proteome</keyword>
<reference evidence="3 4" key="1">
    <citation type="submission" date="2018-11" db="EMBL/GenBank/DDBJ databases">
        <title>Genome assembly of Steccherinum ochraceum LE-BIN_3174, the white-rot fungus of the Steccherinaceae family (The Residual Polyporoid clade, Polyporales, Basidiomycota).</title>
        <authorList>
            <person name="Fedorova T.V."/>
            <person name="Glazunova O.A."/>
            <person name="Landesman E.O."/>
            <person name="Moiseenko K.V."/>
            <person name="Psurtseva N.V."/>
            <person name="Savinova O.S."/>
            <person name="Shakhova N.V."/>
            <person name="Tyazhelova T.V."/>
            <person name="Vasina D.V."/>
        </authorList>
    </citation>
    <scope>NUCLEOTIDE SEQUENCE [LARGE SCALE GENOMIC DNA]</scope>
    <source>
        <strain evidence="3 4">LE-BIN_3174</strain>
    </source>
</reference>
<feature type="transmembrane region" description="Helical" evidence="2">
    <location>
        <begin position="46"/>
        <end position="68"/>
    </location>
</feature>
<evidence type="ECO:0000256" key="2">
    <source>
        <dbReference type="SAM" id="Phobius"/>
    </source>
</evidence>
<dbReference type="EMBL" id="RWJN01000168">
    <property type="protein sequence ID" value="TCD65685.1"/>
    <property type="molecule type" value="Genomic_DNA"/>
</dbReference>
<sequence>MRPAIQDPTTPFPPLGILCFTIYVLLHLPLFIFLQYQLPDIALHTGVHATFTTLMMAVAIFVLAIPSLVDEEFPNLRQILTAYATFTSYTLCVWLLEIAYLSIRDLGCPFADILIGNSSRPASCPDAPPPARTFTESQSWQHLLIATIILLFPPLAYHIYAKHLKTNLITPLRGLRSFVLAIIYCIYCAVMVAIGILMIPVLLATLLVESLVVLFGFLKSATSEEKKKKDQEEEKSNFPLTYLALTFYGRFLWRTQDTPKPRATTPPETLTSSASAGEAILLEERDGMGLTGHGGTTGGGGERQGGLGNPGANDKAESKTDISTLQLLDADHPYSFV</sequence>
<evidence type="ECO:0000313" key="3">
    <source>
        <dbReference type="EMBL" id="TCD65685.1"/>
    </source>
</evidence>
<feature type="region of interest" description="Disordered" evidence="1">
    <location>
        <begin position="287"/>
        <end position="337"/>
    </location>
</feature>
<feature type="transmembrane region" description="Helical" evidence="2">
    <location>
        <begin position="12"/>
        <end position="34"/>
    </location>
</feature>
<proteinExistence type="predicted"/>
<keyword evidence="2" id="KW-1133">Transmembrane helix</keyword>
<feature type="transmembrane region" description="Helical" evidence="2">
    <location>
        <begin position="203"/>
        <end position="221"/>
    </location>
</feature>